<dbReference type="AlphaFoldDB" id="A0A0U5BYW5"/>
<organism evidence="2 3">
    <name type="scientific">Caldimicrobium thiodismutans</name>
    <dbReference type="NCBI Taxonomy" id="1653476"/>
    <lineage>
        <taxon>Bacteria</taxon>
        <taxon>Pseudomonadati</taxon>
        <taxon>Thermodesulfobacteriota</taxon>
        <taxon>Thermodesulfobacteria</taxon>
        <taxon>Thermodesulfobacteriales</taxon>
        <taxon>Thermodesulfobacteriaceae</taxon>
        <taxon>Caldimicrobium</taxon>
    </lineage>
</organism>
<dbReference type="Proteomes" id="UP000068196">
    <property type="component" value="Chromosome"/>
</dbReference>
<dbReference type="RefSeq" id="WP_068515978.1">
    <property type="nucleotide sequence ID" value="NZ_AP014945.1"/>
</dbReference>
<evidence type="ECO:0000313" key="2">
    <source>
        <dbReference type="EMBL" id="BAU24005.1"/>
    </source>
</evidence>
<name>A0A0U5BYW5_9BACT</name>
<dbReference type="EMBL" id="AP014945">
    <property type="protein sequence ID" value="BAU24005.1"/>
    <property type="molecule type" value="Genomic_DNA"/>
</dbReference>
<keyword evidence="3" id="KW-1185">Reference proteome</keyword>
<dbReference type="STRING" id="1653476.THC_1645"/>
<gene>
    <name evidence="2" type="ORF">THC_1645</name>
</gene>
<dbReference type="OrthoDB" id="9785617at2"/>
<feature type="compositionally biased region" description="Basic and acidic residues" evidence="1">
    <location>
        <begin position="28"/>
        <end position="43"/>
    </location>
</feature>
<feature type="region of interest" description="Disordered" evidence="1">
    <location>
        <begin position="22"/>
        <end position="43"/>
    </location>
</feature>
<reference evidence="2 3" key="1">
    <citation type="journal article" date="2016" name="Int. J. Syst. Evol. Microbiol.">
        <title>Caldimicrobium thiodismutans sp. nov., a sulfur-disproportionating bacterium isolated from a hot spring, and emended description of the genus Caldimicrobium.</title>
        <authorList>
            <person name="Kojima H."/>
            <person name="Umezawa K."/>
            <person name="Fukui M."/>
        </authorList>
    </citation>
    <scope>NUCLEOTIDE SEQUENCE [LARGE SCALE GENOMIC DNA]</scope>
    <source>
        <strain evidence="2 3">TF1</strain>
    </source>
</reference>
<proteinExistence type="predicted"/>
<evidence type="ECO:0000256" key="1">
    <source>
        <dbReference type="SAM" id="MobiDB-lite"/>
    </source>
</evidence>
<accession>A0A0U5BYW5</accession>
<sequence>MSDERKKLSWREIDKLKDSSGLSKLRKKMEQSRSHRSVEDKKSKERYLKELDKLFTGKEVSEKEEYLKKLHLSVGRRDFQKMLHDFYQRFGLPDEPRDLLLFLDAGEREIFFGACEKIRENFGNFSLSEKQSLIAKLKSLKLSLRDETLSYKVEKLLKELSL</sequence>
<dbReference type="KEGG" id="cthi:THC_1645"/>
<reference evidence="3" key="2">
    <citation type="journal article" date="2016" name="Int. J. Syst. Evol. Microbiol.">
        <title>Caldimicrobium thiodismutans sp. nov., a sulfur-disproportionating bacterium isolated from a hot spring.</title>
        <authorList>
            <person name="Kojima H."/>
            <person name="Umezawa K."/>
            <person name="Fukui M."/>
        </authorList>
    </citation>
    <scope>NUCLEOTIDE SEQUENCE [LARGE SCALE GENOMIC DNA]</scope>
    <source>
        <strain evidence="3">TF1</strain>
    </source>
</reference>
<evidence type="ECO:0000313" key="3">
    <source>
        <dbReference type="Proteomes" id="UP000068196"/>
    </source>
</evidence>
<protein>
    <submittedName>
        <fullName evidence="2">Uncharacterized protein</fullName>
    </submittedName>
</protein>